<dbReference type="EMBL" id="LXQA010562559">
    <property type="protein sequence ID" value="MCI59384.1"/>
    <property type="molecule type" value="Genomic_DNA"/>
</dbReference>
<dbReference type="Proteomes" id="UP000265520">
    <property type="component" value="Unassembled WGS sequence"/>
</dbReference>
<organism evidence="1 2">
    <name type="scientific">Trifolium medium</name>
    <dbReference type="NCBI Taxonomy" id="97028"/>
    <lineage>
        <taxon>Eukaryota</taxon>
        <taxon>Viridiplantae</taxon>
        <taxon>Streptophyta</taxon>
        <taxon>Embryophyta</taxon>
        <taxon>Tracheophyta</taxon>
        <taxon>Spermatophyta</taxon>
        <taxon>Magnoliopsida</taxon>
        <taxon>eudicotyledons</taxon>
        <taxon>Gunneridae</taxon>
        <taxon>Pentapetalae</taxon>
        <taxon>rosids</taxon>
        <taxon>fabids</taxon>
        <taxon>Fabales</taxon>
        <taxon>Fabaceae</taxon>
        <taxon>Papilionoideae</taxon>
        <taxon>50 kb inversion clade</taxon>
        <taxon>NPAAA clade</taxon>
        <taxon>Hologalegina</taxon>
        <taxon>IRL clade</taxon>
        <taxon>Trifolieae</taxon>
        <taxon>Trifolium</taxon>
    </lineage>
</organism>
<protein>
    <submittedName>
        <fullName evidence="1">Uncharacterized protein</fullName>
    </submittedName>
</protein>
<feature type="non-terminal residue" evidence="1">
    <location>
        <position position="73"/>
    </location>
</feature>
<comment type="caution">
    <text evidence="1">The sequence shown here is derived from an EMBL/GenBank/DDBJ whole genome shotgun (WGS) entry which is preliminary data.</text>
</comment>
<reference evidence="1 2" key="1">
    <citation type="journal article" date="2018" name="Front. Plant Sci.">
        <title>Red Clover (Trifolium pratense) and Zigzag Clover (T. medium) - A Picture of Genomic Similarities and Differences.</title>
        <authorList>
            <person name="Dluhosova J."/>
            <person name="Istvanek J."/>
            <person name="Nedelnik J."/>
            <person name="Repkova J."/>
        </authorList>
    </citation>
    <scope>NUCLEOTIDE SEQUENCE [LARGE SCALE GENOMIC DNA]</scope>
    <source>
        <strain evidence="2">cv. 10/8</strain>
        <tissue evidence="1">Leaf</tissue>
    </source>
</reference>
<proteinExistence type="predicted"/>
<evidence type="ECO:0000313" key="2">
    <source>
        <dbReference type="Proteomes" id="UP000265520"/>
    </source>
</evidence>
<evidence type="ECO:0000313" key="1">
    <source>
        <dbReference type="EMBL" id="MCI59384.1"/>
    </source>
</evidence>
<name>A0A392TFJ9_9FABA</name>
<dbReference type="AlphaFoldDB" id="A0A392TFJ9"/>
<sequence length="73" mass="8341">MLDFDAGILFLRAAQGYWRVAPEQSMRLEKFRPIARRAGEDGASRQSVRIVASGRFVQWRVAQLHPARRAPSM</sequence>
<keyword evidence="2" id="KW-1185">Reference proteome</keyword>
<accession>A0A392TFJ9</accession>